<keyword evidence="3" id="KW-1185">Reference proteome</keyword>
<feature type="region of interest" description="Disordered" evidence="1">
    <location>
        <begin position="108"/>
        <end position="130"/>
    </location>
</feature>
<evidence type="ECO:0000313" key="3">
    <source>
        <dbReference type="Proteomes" id="UP000721954"/>
    </source>
</evidence>
<evidence type="ECO:0000313" key="2">
    <source>
        <dbReference type="EMBL" id="MBO8203140.1"/>
    </source>
</evidence>
<dbReference type="GeneID" id="96263516"/>
<organism evidence="2 3">
    <name type="scientific">Streptomyces smyrnaeus</name>
    <dbReference type="NCBI Taxonomy" id="1387713"/>
    <lineage>
        <taxon>Bacteria</taxon>
        <taxon>Bacillati</taxon>
        <taxon>Actinomycetota</taxon>
        <taxon>Actinomycetes</taxon>
        <taxon>Kitasatosporales</taxon>
        <taxon>Streptomycetaceae</taxon>
        <taxon>Streptomyces</taxon>
    </lineage>
</organism>
<accession>A0ABS3Y6B1</accession>
<proteinExistence type="predicted"/>
<gene>
    <name evidence="2" type="ORF">JW613_33405</name>
</gene>
<dbReference type="Proteomes" id="UP000721954">
    <property type="component" value="Unassembled WGS sequence"/>
</dbReference>
<reference evidence="2 3" key="1">
    <citation type="submission" date="2021-02" db="EMBL/GenBank/DDBJ databases">
        <title>Streptomyces spirodelae sp. nov., isolated from duckweed.</title>
        <authorList>
            <person name="Saimee Y."/>
            <person name="Duangmal K."/>
        </authorList>
    </citation>
    <scope>NUCLEOTIDE SEQUENCE [LARGE SCALE GENOMIC DNA]</scope>
    <source>
        <strain evidence="2 3">DSM 42105</strain>
    </source>
</reference>
<dbReference type="RefSeq" id="WP_209214642.1">
    <property type="nucleotide sequence ID" value="NZ_JAFFZM010000035.1"/>
</dbReference>
<comment type="caution">
    <text evidence="2">The sequence shown here is derived from an EMBL/GenBank/DDBJ whole genome shotgun (WGS) entry which is preliminary data.</text>
</comment>
<name>A0ABS3Y6B1_9ACTN</name>
<sequence length="130" mass="13812">MQAKFEGGGKAFEVSPEEWVADMGHLLDHLYQVQARAGIPLGRFIGCDLFPPYVWGYLSATRAGHRDVNQVAAVAVLRAVLESEELQQNVVALAEQLLIMSARDVEARARGDEPGGRSGAASLAPVGPGG</sequence>
<evidence type="ECO:0000256" key="1">
    <source>
        <dbReference type="SAM" id="MobiDB-lite"/>
    </source>
</evidence>
<dbReference type="EMBL" id="JAFFZM010000035">
    <property type="protein sequence ID" value="MBO8203140.1"/>
    <property type="molecule type" value="Genomic_DNA"/>
</dbReference>
<protein>
    <submittedName>
        <fullName evidence="2">Uncharacterized protein</fullName>
    </submittedName>
</protein>